<reference evidence="2 3" key="1">
    <citation type="submission" date="2014-07" db="EMBL/GenBank/DDBJ databases">
        <title>Whole Genome Sequence of the Amycolatopsis methanolica 239.</title>
        <authorList>
            <person name="Tang B."/>
        </authorList>
    </citation>
    <scope>NUCLEOTIDE SEQUENCE [LARGE SCALE GENOMIC DNA]</scope>
    <source>
        <strain evidence="2 3">239</strain>
    </source>
</reference>
<keyword evidence="3" id="KW-1185">Reference proteome</keyword>
<name>A0A076N0E2_AMYME</name>
<dbReference type="KEGG" id="amq:AMETH_4228"/>
<evidence type="ECO:0000313" key="3">
    <source>
        <dbReference type="Proteomes" id="UP000062973"/>
    </source>
</evidence>
<dbReference type="STRING" id="1068978.AMETH_4228"/>
<dbReference type="HOGENOM" id="CLU_1782824_0_0_11"/>
<evidence type="ECO:0000313" key="2">
    <source>
        <dbReference type="EMBL" id="AIJ24320.1"/>
    </source>
</evidence>
<organism evidence="2 3">
    <name type="scientific">Amycolatopsis methanolica 239</name>
    <dbReference type="NCBI Taxonomy" id="1068978"/>
    <lineage>
        <taxon>Bacteria</taxon>
        <taxon>Bacillati</taxon>
        <taxon>Actinomycetota</taxon>
        <taxon>Actinomycetes</taxon>
        <taxon>Pseudonocardiales</taxon>
        <taxon>Pseudonocardiaceae</taxon>
        <taxon>Amycolatopsis</taxon>
        <taxon>Amycolatopsis methanolica group</taxon>
    </lineage>
</organism>
<evidence type="ECO:0008006" key="4">
    <source>
        <dbReference type="Google" id="ProtNLM"/>
    </source>
</evidence>
<accession>A0A076N0E2</accession>
<dbReference type="RefSeq" id="WP_017983158.1">
    <property type="nucleotide sequence ID" value="NZ_AQUL01000001.1"/>
</dbReference>
<protein>
    <recommendedName>
        <fullName evidence="4">Lipoprotein</fullName>
    </recommendedName>
</protein>
<feature type="signal peptide" evidence="1">
    <location>
        <begin position="1"/>
        <end position="24"/>
    </location>
</feature>
<dbReference type="PROSITE" id="PS51257">
    <property type="entry name" value="PROKAR_LIPOPROTEIN"/>
    <property type="match status" value="1"/>
</dbReference>
<sequence length="145" mass="15149">MRRRTAFAGAALAVTLTACSGSSAASYEDSAVVSAQEGLSAVGTLHQVIRAHTEGRLFPTFATAATDDVLATATKALDELDSEPPTSPETQQLYDELHPHLQDAVARVTEAREALDSGDTGRIAAADTQLVRVGDELTAFVAGHQ</sequence>
<dbReference type="EMBL" id="CP009110">
    <property type="protein sequence ID" value="AIJ24320.1"/>
    <property type="molecule type" value="Genomic_DNA"/>
</dbReference>
<evidence type="ECO:0000256" key="1">
    <source>
        <dbReference type="SAM" id="SignalP"/>
    </source>
</evidence>
<dbReference type="AlphaFoldDB" id="A0A076N0E2"/>
<proteinExistence type="predicted"/>
<feature type="chain" id="PRO_5001715238" description="Lipoprotein" evidence="1">
    <location>
        <begin position="25"/>
        <end position="145"/>
    </location>
</feature>
<dbReference type="PATRIC" id="fig|1068978.7.peg.4531"/>
<dbReference type="Proteomes" id="UP000062973">
    <property type="component" value="Chromosome"/>
</dbReference>
<keyword evidence="1" id="KW-0732">Signal</keyword>
<gene>
    <name evidence="2" type="ORF">AMETH_4228</name>
</gene>
<dbReference type="OrthoDB" id="9839987at2"/>